<reference evidence="1" key="1">
    <citation type="submission" date="2013-07" db="EMBL/GenBank/DDBJ databases">
        <title>The genome of Eucalyptus grandis.</title>
        <authorList>
            <person name="Schmutz J."/>
            <person name="Hayes R."/>
            <person name="Myburg A."/>
            <person name="Tuskan G."/>
            <person name="Grattapaglia D."/>
            <person name="Rokhsar D.S."/>
        </authorList>
    </citation>
    <scope>NUCLEOTIDE SEQUENCE</scope>
    <source>
        <tissue evidence="1">Leaf extractions</tissue>
    </source>
</reference>
<proteinExistence type="predicted"/>
<accession>A0A059C0E1</accession>
<organism evidence="1">
    <name type="scientific">Eucalyptus grandis</name>
    <name type="common">Flooded gum</name>
    <dbReference type="NCBI Taxonomy" id="71139"/>
    <lineage>
        <taxon>Eukaryota</taxon>
        <taxon>Viridiplantae</taxon>
        <taxon>Streptophyta</taxon>
        <taxon>Embryophyta</taxon>
        <taxon>Tracheophyta</taxon>
        <taxon>Spermatophyta</taxon>
        <taxon>Magnoliopsida</taxon>
        <taxon>eudicotyledons</taxon>
        <taxon>Gunneridae</taxon>
        <taxon>Pentapetalae</taxon>
        <taxon>rosids</taxon>
        <taxon>malvids</taxon>
        <taxon>Myrtales</taxon>
        <taxon>Myrtaceae</taxon>
        <taxon>Myrtoideae</taxon>
        <taxon>Eucalypteae</taxon>
        <taxon>Eucalyptus</taxon>
    </lineage>
</organism>
<protein>
    <submittedName>
        <fullName evidence="1">Uncharacterized protein</fullName>
    </submittedName>
</protein>
<dbReference type="InParanoid" id="A0A059C0E1"/>
<dbReference type="EMBL" id="KK198758">
    <property type="protein sequence ID" value="KCW71375.1"/>
    <property type="molecule type" value="Genomic_DNA"/>
</dbReference>
<dbReference type="AlphaFoldDB" id="A0A059C0E1"/>
<dbReference type="Gramene" id="KCW71375">
    <property type="protein sequence ID" value="KCW71375"/>
    <property type="gene ID" value="EUGRSUZ_F04453"/>
</dbReference>
<sequence length="80" mass="9317">MTNDHSWSHMQNKKDWLKDNFSSVPFLDPSTQSTAPWIFKGFRICAECPTNAWQTWMDQFHIALLIPLEIKLSFFLRGGG</sequence>
<name>A0A059C0E1_EUCGR</name>
<evidence type="ECO:0000313" key="1">
    <source>
        <dbReference type="EMBL" id="KCW71375.1"/>
    </source>
</evidence>
<gene>
    <name evidence="1" type="ORF">EUGRSUZ_F04453</name>
</gene>